<dbReference type="InterPro" id="IPR019853">
    <property type="entry name" value="GldB-like"/>
</dbReference>
<feature type="chain" id="PRO_5047083642" description="Zn-dependent protease DUF2268" evidence="1">
    <location>
        <begin position="26"/>
        <end position="340"/>
    </location>
</feature>
<proteinExistence type="predicted"/>
<dbReference type="Pfam" id="PF25594">
    <property type="entry name" value="GldB_lipo"/>
    <property type="match status" value="1"/>
</dbReference>
<gene>
    <name evidence="2" type="ORF">GCM10022268_16490</name>
</gene>
<evidence type="ECO:0000313" key="2">
    <source>
        <dbReference type="EMBL" id="GAA3707830.1"/>
    </source>
</evidence>
<protein>
    <recommendedName>
        <fullName evidence="4">Zn-dependent protease DUF2268</fullName>
    </recommendedName>
</protein>
<evidence type="ECO:0000256" key="1">
    <source>
        <dbReference type="SAM" id="SignalP"/>
    </source>
</evidence>
<dbReference type="Proteomes" id="UP001500523">
    <property type="component" value="Unassembled WGS sequence"/>
</dbReference>
<dbReference type="EMBL" id="BAABBF010000003">
    <property type="protein sequence ID" value="GAA3707830.1"/>
    <property type="molecule type" value="Genomic_DNA"/>
</dbReference>
<keyword evidence="3" id="KW-1185">Reference proteome</keyword>
<feature type="signal peptide" evidence="1">
    <location>
        <begin position="1"/>
        <end position="25"/>
    </location>
</feature>
<evidence type="ECO:0000313" key="3">
    <source>
        <dbReference type="Proteomes" id="UP001500523"/>
    </source>
</evidence>
<reference evidence="3" key="1">
    <citation type="journal article" date="2019" name="Int. J. Syst. Evol. Microbiol.">
        <title>The Global Catalogue of Microorganisms (GCM) 10K type strain sequencing project: providing services to taxonomists for standard genome sequencing and annotation.</title>
        <authorList>
            <consortium name="The Broad Institute Genomics Platform"/>
            <consortium name="The Broad Institute Genome Sequencing Center for Infectious Disease"/>
            <person name="Wu L."/>
            <person name="Ma J."/>
        </authorList>
    </citation>
    <scope>NUCLEOTIDE SEQUENCE [LARGE SCALE GENOMIC DNA]</scope>
    <source>
        <strain evidence="3">JCM 17498</strain>
    </source>
</reference>
<organism evidence="2 3">
    <name type="scientific">Sphingomonas cynarae</name>
    <dbReference type="NCBI Taxonomy" id="930197"/>
    <lineage>
        <taxon>Bacteria</taxon>
        <taxon>Pseudomonadati</taxon>
        <taxon>Pseudomonadota</taxon>
        <taxon>Alphaproteobacteria</taxon>
        <taxon>Sphingomonadales</taxon>
        <taxon>Sphingomonadaceae</taxon>
        <taxon>Sphingomonas</taxon>
    </lineage>
</organism>
<keyword evidence="1" id="KW-0732">Signal</keyword>
<comment type="caution">
    <text evidence="2">The sequence shown here is derived from an EMBL/GenBank/DDBJ whole genome shotgun (WGS) entry which is preliminary data.</text>
</comment>
<evidence type="ECO:0008006" key="4">
    <source>
        <dbReference type="Google" id="ProtNLM"/>
    </source>
</evidence>
<accession>A0ABP7DPT7</accession>
<sequence>MPIKLMCRAAALLLAPVCEPSFANAQTANAIPPSAGLGAPASADPLNITIHIEDVERFAKVLSTTNGRPTVSDIQKGYLNNASYGVSVFMPGRIGDAARLANKVSADPALYSRAVHECLPRVKEATADLRAIYLALHGLLPDQPLPHIYVVIGAGNSGGTAGPGAQVIGLEVLCAENPSAVGFRTALRRFFAHETVHTFQQDISGVEKSPLLGEALIEGAADFIAALVTGEVPEPDRASWASQREGMLWDQFQKDMPVSLATVQENPPADAVKAVNRWLHNYKSAPPGWPSETGYWVGMRIWTAYYAAATDKHRAIRDMLKWNDPELILRQSSYRGSTSK</sequence>
<name>A0ABP7DPT7_9SPHN</name>